<accession>A0ABW0FWF3</accession>
<dbReference type="Proteomes" id="UP001596152">
    <property type="component" value="Unassembled WGS sequence"/>
</dbReference>
<protein>
    <recommendedName>
        <fullName evidence="4">Lipoprotein</fullName>
    </recommendedName>
</protein>
<gene>
    <name evidence="2" type="ORF">ACFPIE_18155</name>
</gene>
<name>A0ABW0FWF3_9CAUL</name>
<comment type="caution">
    <text evidence="2">The sequence shown here is derived from an EMBL/GenBank/DDBJ whole genome shotgun (WGS) entry which is preliminary data.</text>
</comment>
<evidence type="ECO:0000313" key="3">
    <source>
        <dbReference type="Proteomes" id="UP001596152"/>
    </source>
</evidence>
<proteinExistence type="predicted"/>
<sequence length="116" mass="12370">MRMAVAGAVLIGLTGCASTDDAALTPTDVEVTMNCWVQSDGGLQDCRVTREKPGGYGMAEEALASAREGRASMQPVGGGRRPANTGRQDFTMRMAIDAAAMTRYRRIQTDVSEPRT</sequence>
<dbReference type="RefSeq" id="WP_374036883.1">
    <property type="nucleotide sequence ID" value="NZ_CP169082.1"/>
</dbReference>
<feature type="region of interest" description="Disordered" evidence="1">
    <location>
        <begin position="66"/>
        <end position="89"/>
    </location>
</feature>
<evidence type="ECO:0000256" key="1">
    <source>
        <dbReference type="SAM" id="MobiDB-lite"/>
    </source>
</evidence>
<dbReference type="EMBL" id="JBHSLF010000054">
    <property type="protein sequence ID" value="MFC5345844.1"/>
    <property type="molecule type" value="Genomic_DNA"/>
</dbReference>
<dbReference type="PROSITE" id="PS51257">
    <property type="entry name" value="PROKAR_LIPOPROTEIN"/>
    <property type="match status" value="1"/>
</dbReference>
<reference evidence="3" key="1">
    <citation type="journal article" date="2019" name="Int. J. Syst. Evol. Microbiol.">
        <title>The Global Catalogue of Microorganisms (GCM) 10K type strain sequencing project: providing services to taxonomists for standard genome sequencing and annotation.</title>
        <authorList>
            <consortium name="The Broad Institute Genomics Platform"/>
            <consortium name="The Broad Institute Genome Sequencing Center for Infectious Disease"/>
            <person name="Wu L."/>
            <person name="Ma J."/>
        </authorList>
    </citation>
    <scope>NUCLEOTIDE SEQUENCE [LARGE SCALE GENOMIC DNA]</scope>
    <source>
        <strain evidence="3">JCM 12125</strain>
    </source>
</reference>
<evidence type="ECO:0008006" key="4">
    <source>
        <dbReference type="Google" id="ProtNLM"/>
    </source>
</evidence>
<evidence type="ECO:0000313" key="2">
    <source>
        <dbReference type="EMBL" id="MFC5345844.1"/>
    </source>
</evidence>
<keyword evidence="3" id="KW-1185">Reference proteome</keyword>
<organism evidence="2 3">
    <name type="scientific">Brevundimonas staleyi</name>
    <dbReference type="NCBI Taxonomy" id="74326"/>
    <lineage>
        <taxon>Bacteria</taxon>
        <taxon>Pseudomonadati</taxon>
        <taxon>Pseudomonadota</taxon>
        <taxon>Alphaproteobacteria</taxon>
        <taxon>Caulobacterales</taxon>
        <taxon>Caulobacteraceae</taxon>
        <taxon>Brevundimonas</taxon>
    </lineage>
</organism>